<comment type="caution">
    <text evidence="3">The sequence shown here is derived from an EMBL/GenBank/DDBJ whole genome shotgun (WGS) entry which is preliminary data.</text>
</comment>
<feature type="region of interest" description="Disordered" evidence="1">
    <location>
        <begin position="99"/>
        <end position="123"/>
    </location>
</feature>
<dbReference type="RefSeq" id="WP_281042505.1">
    <property type="nucleotide sequence ID" value="NZ_JARYGZ010000001.1"/>
</dbReference>
<gene>
    <name evidence="3" type="ORF">QGN17_00200</name>
</gene>
<feature type="compositionally biased region" description="Basic and acidic residues" evidence="1">
    <location>
        <begin position="102"/>
        <end position="115"/>
    </location>
</feature>
<evidence type="ECO:0000256" key="2">
    <source>
        <dbReference type="SAM" id="SignalP"/>
    </source>
</evidence>
<name>A0ABT6MWL2_9SPHN</name>
<evidence type="ECO:0000313" key="4">
    <source>
        <dbReference type="Proteomes" id="UP001160625"/>
    </source>
</evidence>
<proteinExistence type="predicted"/>
<keyword evidence="4" id="KW-1185">Reference proteome</keyword>
<reference evidence="3" key="1">
    <citation type="submission" date="2023-04" db="EMBL/GenBank/DDBJ databases">
        <title>Sphingomonas sp. MAHUQ-71 isolated from rice field.</title>
        <authorList>
            <person name="Huq M.A."/>
        </authorList>
    </citation>
    <scope>NUCLEOTIDE SEQUENCE</scope>
    <source>
        <strain evidence="3">MAHUQ-71</strain>
    </source>
</reference>
<feature type="signal peptide" evidence="2">
    <location>
        <begin position="1"/>
        <end position="28"/>
    </location>
</feature>
<keyword evidence="2" id="KW-0732">Signal</keyword>
<protein>
    <recommendedName>
        <fullName evidence="5">Secreted protein</fullName>
    </recommendedName>
</protein>
<feature type="chain" id="PRO_5047492001" description="Secreted protein" evidence="2">
    <location>
        <begin position="29"/>
        <end position="123"/>
    </location>
</feature>
<organism evidence="3 4">
    <name type="scientific">Sphingomonas oryzagri</name>
    <dbReference type="NCBI Taxonomy" id="3042314"/>
    <lineage>
        <taxon>Bacteria</taxon>
        <taxon>Pseudomonadati</taxon>
        <taxon>Pseudomonadota</taxon>
        <taxon>Alphaproteobacteria</taxon>
        <taxon>Sphingomonadales</taxon>
        <taxon>Sphingomonadaceae</taxon>
        <taxon>Sphingomonas</taxon>
    </lineage>
</organism>
<dbReference type="EMBL" id="JARYGZ010000001">
    <property type="protein sequence ID" value="MDH7637136.1"/>
    <property type="molecule type" value="Genomic_DNA"/>
</dbReference>
<evidence type="ECO:0000313" key="3">
    <source>
        <dbReference type="EMBL" id="MDH7637136.1"/>
    </source>
</evidence>
<sequence>MHIRPSISLLVRIAASAAILGLTVSPLAAQSAASVVTPLPAPPAHHQAPVPYPYPVYPVTSARSGEIRCEQDRLLTDNTPCGPEAAQAQVVGRSADGTLIDVPDKPKRCEQDRLLTDTTPCSR</sequence>
<evidence type="ECO:0008006" key="5">
    <source>
        <dbReference type="Google" id="ProtNLM"/>
    </source>
</evidence>
<accession>A0ABT6MWL2</accession>
<evidence type="ECO:0000256" key="1">
    <source>
        <dbReference type="SAM" id="MobiDB-lite"/>
    </source>
</evidence>
<dbReference type="Proteomes" id="UP001160625">
    <property type="component" value="Unassembled WGS sequence"/>
</dbReference>